<dbReference type="EMBL" id="DQFB01000001">
    <property type="protein sequence ID" value="HCQ40155.1"/>
    <property type="molecule type" value="Genomic_DNA"/>
</dbReference>
<name>A0A656PLM5_UNCKA</name>
<proteinExistence type="predicted"/>
<reference evidence="1 2" key="1">
    <citation type="journal article" date="2018" name="Nat. Biotechnol.">
        <title>A standardized bacterial taxonomy based on genome phylogeny substantially revises the tree of life.</title>
        <authorList>
            <person name="Parks D.H."/>
            <person name="Chuvochina M."/>
            <person name="Waite D.W."/>
            <person name="Rinke C."/>
            <person name="Skarshewski A."/>
            <person name="Chaumeil P.A."/>
            <person name="Hugenholtz P."/>
        </authorList>
    </citation>
    <scope>NUCLEOTIDE SEQUENCE [LARGE SCALE GENOMIC DNA]</scope>
    <source>
        <strain evidence="1">UBA12021</strain>
    </source>
</reference>
<gene>
    <name evidence="1" type="ORF">DIU24_00415</name>
</gene>
<organism evidence="1 2">
    <name type="scientific">candidate division WWE3 bacterium</name>
    <dbReference type="NCBI Taxonomy" id="2053526"/>
    <lineage>
        <taxon>Bacteria</taxon>
        <taxon>Katanobacteria</taxon>
    </lineage>
</organism>
<dbReference type="Proteomes" id="UP000262056">
    <property type="component" value="Unassembled WGS sequence"/>
</dbReference>
<evidence type="ECO:0000313" key="1">
    <source>
        <dbReference type="EMBL" id="HCQ40155.1"/>
    </source>
</evidence>
<sequence length="281" mass="30747">MKNARIFPLLCIFIVLVFLDVKLVIPIASEFFYGTPMSREQSVSAMAPGDTATPTPFQPVWTTPQPMLSLPTPIPKIIPEPSLPENPYDFEGIRFDGADTISIVFYPTSGGSFPVTFAPVIPVNGPDVYKPGAGKAGVWADDSGNVTINPHSGCFRYTKEYVWTELEGEYLRRHFEGGRTCGDVLTDLSDSRMSTAIGELEDTPVVISQKEVSIELVVAGAGIVSYENLGLVKTLNPTELSQLIGIYPDDRSIVIITSGRNLFRDPWYSAERLIIVLKQGG</sequence>
<evidence type="ECO:0000313" key="2">
    <source>
        <dbReference type="Proteomes" id="UP000262056"/>
    </source>
</evidence>
<comment type="caution">
    <text evidence="1">The sequence shown here is derived from an EMBL/GenBank/DDBJ whole genome shotgun (WGS) entry which is preliminary data.</text>
</comment>
<dbReference type="AlphaFoldDB" id="A0A656PLM5"/>
<accession>A0A656PLM5</accession>
<protein>
    <submittedName>
        <fullName evidence="1">Uncharacterized protein</fullName>
    </submittedName>
</protein>